<evidence type="ECO:0000313" key="4">
    <source>
        <dbReference type="Proteomes" id="UP001295684"/>
    </source>
</evidence>
<dbReference type="Proteomes" id="UP001295684">
    <property type="component" value="Unassembled WGS sequence"/>
</dbReference>
<comment type="caution">
    <text evidence="3">The sequence shown here is derived from an EMBL/GenBank/DDBJ whole genome shotgun (WGS) entry which is preliminary data.</text>
</comment>
<evidence type="ECO:0000256" key="2">
    <source>
        <dbReference type="SAM" id="MobiDB-lite"/>
    </source>
</evidence>
<dbReference type="EMBL" id="CAMPGE010013047">
    <property type="protein sequence ID" value="CAI2371790.1"/>
    <property type="molecule type" value="Genomic_DNA"/>
</dbReference>
<proteinExistence type="predicted"/>
<name>A0AAD1UU52_EUPCR</name>
<accession>A0AAD1UU52</accession>
<feature type="coiled-coil region" evidence="1">
    <location>
        <begin position="138"/>
        <end position="165"/>
    </location>
</feature>
<feature type="region of interest" description="Disordered" evidence="2">
    <location>
        <begin position="1"/>
        <end position="60"/>
    </location>
</feature>
<sequence length="271" mass="30550">MHKGIQQKRQASPRARPRESKVIYKTSGTGVMRSPRGIYKSLGINKPNQPEFRKPSEGNKFGITTNMTKVFKAVNEVNKSDPKGYKFPTLSPKIIKSDMATQFPEITTAQKETSTNEPPLIITQFLKEAGGYEPLTKIPKLSTEIQELTQRVSKLEEMVAVKNEELNTRLESCLQEARDTTKITTMCNEINAKNLQNQNKQQALTNIFKNIKKAGTRIGMKNMKAAYENSFTDPTRAIEKKVSEVAFKMIIKQINKDIISIRDIQGKSNPG</sequence>
<keyword evidence="4" id="KW-1185">Reference proteome</keyword>
<organism evidence="3 4">
    <name type="scientific">Euplotes crassus</name>
    <dbReference type="NCBI Taxonomy" id="5936"/>
    <lineage>
        <taxon>Eukaryota</taxon>
        <taxon>Sar</taxon>
        <taxon>Alveolata</taxon>
        <taxon>Ciliophora</taxon>
        <taxon>Intramacronucleata</taxon>
        <taxon>Spirotrichea</taxon>
        <taxon>Hypotrichia</taxon>
        <taxon>Euplotida</taxon>
        <taxon>Euplotidae</taxon>
        <taxon>Moneuplotes</taxon>
    </lineage>
</organism>
<gene>
    <name evidence="3" type="ORF">ECRASSUSDP1_LOCUS13115</name>
</gene>
<evidence type="ECO:0000313" key="3">
    <source>
        <dbReference type="EMBL" id="CAI2371790.1"/>
    </source>
</evidence>
<keyword evidence="1" id="KW-0175">Coiled coil</keyword>
<dbReference type="AlphaFoldDB" id="A0AAD1UU52"/>
<evidence type="ECO:0000256" key="1">
    <source>
        <dbReference type="SAM" id="Coils"/>
    </source>
</evidence>
<protein>
    <submittedName>
        <fullName evidence="3">Uncharacterized protein</fullName>
    </submittedName>
</protein>
<reference evidence="3" key="1">
    <citation type="submission" date="2023-07" db="EMBL/GenBank/DDBJ databases">
        <authorList>
            <consortium name="AG Swart"/>
            <person name="Singh M."/>
            <person name="Singh A."/>
            <person name="Seah K."/>
            <person name="Emmerich C."/>
        </authorList>
    </citation>
    <scope>NUCLEOTIDE SEQUENCE</scope>
    <source>
        <strain evidence="3">DP1</strain>
    </source>
</reference>